<dbReference type="Gene3D" id="3.40.50.1820">
    <property type="entry name" value="alpha/beta hydrolase"/>
    <property type="match status" value="1"/>
</dbReference>
<feature type="region of interest" description="Disordered" evidence="1">
    <location>
        <begin position="1"/>
        <end position="24"/>
    </location>
</feature>
<dbReference type="AlphaFoldDB" id="A0AAV4IHF7"/>
<evidence type="ECO:0000259" key="2">
    <source>
        <dbReference type="Pfam" id="PF00135"/>
    </source>
</evidence>
<comment type="caution">
    <text evidence="3">The sequence shown here is derived from an EMBL/GenBank/DDBJ whole genome shotgun (WGS) entry which is preliminary data.</text>
</comment>
<gene>
    <name evidence="3" type="ORF">ElyMa_003043900</name>
</gene>
<evidence type="ECO:0000256" key="1">
    <source>
        <dbReference type="SAM" id="MobiDB-lite"/>
    </source>
</evidence>
<dbReference type="Pfam" id="PF00135">
    <property type="entry name" value="COesterase"/>
    <property type="match status" value="1"/>
</dbReference>
<keyword evidence="4" id="KW-1185">Reference proteome</keyword>
<dbReference type="InterPro" id="IPR029058">
    <property type="entry name" value="AB_hydrolase_fold"/>
</dbReference>
<dbReference type="EMBL" id="BMAT01006304">
    <property type="protein sequence ID" value="GFS09719.1"/>
    <property type="molecule type" value="Genomic_DNA"/>
</dbReference>
<protein>
    <submittedName>
        <fullName evidence="3">Carboxylic ester hydrolase</fullName>
    </submittedName>
</protein>
<dbReference type="SUPFAM" id="SSF53474">
    <property type="entry name" value="alpha/beta-Hydrolases"/>
    <property type="match status" value="1"/>
</dbReference>
<feature type="domain" description="Carboxylesterase type B" evidence="2">
    <location>
        <begin position="50"/>
        <end position="132"/>
    </location>
</feature>
<evidence type="ECO:0000313" key="4">
    <source>
        <dbReference type="Proteomes" id="UP000762676"/>
    </source>
</evidence>
<keyword evidence="3" id="KW-0378">Hydrolase</keyword>
<name>A0AAV4IHF7_9GAST</name>
<dbReference type="GO" id="GO:0016787">
    <property type="term" value="F:hydrolase activity"/>
    <property type="evidence" value="ECO:0007669"/>
    <property type="project" value="UniProtKB-KW"/>
</dbReference>
<organism evidence="3 4">
    <name type="scientific">Elysia marginata</name>
    <dbReference type="NCBI Taxonomy" id="1093978"/>
    <lineage>
        <taxon>Eukaryota</taxon>
        <taxon>Metazoa</taxon>
        <taxon>Spiralia</taxon>
        <taxon>Lophotrochozoa</taxon>
        <taxon>Mollusca</taxon>
        <taxon>Gastropoda</taxon>
        <taxon>Heterobranchia</taxon>
        <taxon>Euthyneura</taxon>
        <taxon>Panpulmonata</taxon>
        <taxon>Sacoglossa</taxon>
        <taxon>Placobranchoidea</taxon>
        <taxon>Plakobranchidae</taxon>
        <taxon>Elysia</taxon>
    </lineage>
</organism>
<proteinExistence type="predicted"/>
<dbReference type="PANTHER" id="PTHR11559">
    <property type="entry name" value="CARBOXYLESTERASE"/>
    <property type="match status" value="1"/>
</dbReference>
<accession>A0AAV4IHF7</accession>
<sequence length="152" mass="16741">MQKSRLCHWPSGKTLAQSSGGVGSIHGRVKPRTLKLVLLADPPNVWHHGVSGYDKQASETRKPYSVYYGVPFAEPPVGGLRFSPPRPYQGRGSGSVITSNTFRPSCYQFPAEPTTVMSEDCLHLNIFSPLDASPARLKKVFEWNVCLAVGWL</sequence>
<dbReference type="InterPro" id="IPR050309">
    <property type="entry name" value="Type-B_Carboxylest/Lipase"/>
</dbReference>
<evidence type="ECO:0000313" key="3">
    <source>
        <dbReference type="EMBL" id="GFS09719.1"/>
    </source>
</evidence>
<dbReference type="InterPro" id="IPR002018">
    <property type="entry name" value="CarbesteraseB"/>
</dbReference>
<dbReference type="Proteomes" id="UP000762676">
    <property type="component" value="Unassembled WGS sequence"/>
</dbReference>
<reference evidence="3 4" key="1">
    <citation type="journal article" date="2021" name="Elife">
        <title>Chloroplast acquisition without the gene transfer in kleptoplastic sea slugs, Plakobranchus ocellatus.</title>
        <authorList>
            <person name="Maeda T."/>
            <person name="Takahashi S."/>
            <person name="Yoshida T."/>
            <person name="Shimamura S."/>
            <person name="Takaki Y."/>
            <person name="Nagai Y."/>
            <person name="Toyoda A."/>
            <person name="Suzuki Y."/>
            <person name="Arimoto A."/>
            <person name="Ishii H."/>
            <person name="Satoh N."/>
            <person name="Nishiyama T."/>
            <person name="Hasebe M."/>
            <person name="Maruyama T."/>
            <person name="Minagawa J."/>
            <person name="Obokata J."/>
            <person name="Shigenobu S."/>
        </authorList>
    </citation>
    <scope>NUCLEOTIDE SEQUENCE [LARGE SCALE GENOMIC DNA]</scope>
</reference>